<protein>
    <submittedName>
        <fullName evidence="5">Gfo/Idh/MocA family oxidoreductase</fullName>
    </submittedName>
</protein>
<dbReference type="EMBL" id="JAJNBZ010000025">
    <property type="protein sequence ID" value="MCE5172204.1"/>
    <property type="molecule type" value="Genomic_DNA"/>
</dbReference>
<reference evidence="5 6" key="1">
    <citation type="submission" date="2021-11" db="EMBL/GenBank/DDBJ databases">
        <title>Draft genome sequence of Paenibacillus profundus YoMME, a new Gram-positive bacteria with exoelectrogenic properties.</title>
        <authorList>
            <person name="Hubenova Y."/>
            <person name="Hubenova E."/>
            <person name="Manasiev Y."/>
            <person name="Peykov S."/>
            <person name="Mitov M."/>
        </authorList>
    </citation>
    <scope>NUCLEOTIDE SEQUENCE [LARGE SCALE GENOMIC DNA]</scope>
    <source>
        <strain evidence="5 6">YoMME</strain>
    </source>
</reference>
<name>A0ABS8YMK6_9BACL</name>
<evidence type="ECO:0000256" key="1">
    <source>
        <dbReference type="ARBA" id="ARBA00010928"/>
    </source>
</evidence>
<dbReference type="InterPro" id="IPR051317">
    <property type="entry name" value="Gfo/Idh/MocA_oxidoreduct"/>
</dbReference>
<sequence>MIRVAILSYWHVHAEEYTEAFRNHPETEVVALWDENVKRGASYADKYGVECIPSLDELLSRTDIDAVVVTTPTTMHEDVIARALRAKKHVFTEKVLSVTGAGAEALMAEATMNNVILTVALRRRYESEGITIERLVKEGTVGQPTLIRVRMAHNGATAGWLPEHFYSLEECGGGAMIDLGCHPMYLIRLLAGIPQAVTAAYGYMTKRKVEDHAAALLHYDSGVIGIAETGFVTGGSPYTIEVHGTEGSLLFTSEQGKDLLTLRGADGTVKHIPLDKPEGSMFDEWVNRMLGTKPEGDNTALAIDLSRIMEATNESARIGGTVRI</sequence>
<comment type="caution">
    <text evidence="5">The sequence shown here is derived from an EMBL/GenBank/DDBJ whole genome shotgun (WGS) entry which is preliminary data.</text>
</comment>
<evidence type="ECO:0000259" key="3">
    <source>
        <dbReference type="Pfam" id="PF01408"/>
    </source>
</evidence>
<dbReference type="Gene3D" id="3.30.360.10">
    <property type="entry name" value="Dihydrodipicolinate Reductase, domain 2"/>
    <property type="match status" value="1"/>
</dbReference>
<evidence type="ECO:0000259" key="4">
    <source>
        <dbReference type="Pfam" id="PF22725"/>
    </source>
</evidence>
<evidence type="ECO:0000256" key="2">
    <source>
        <dbReference type="ARBA" id="ARBA00023002"/>
    </source>
</evidence>
<comment type="similarity">
    <text evidence="1">Belongs to the Gfo/Idh/MocA family.</text>
</comment>
<dbReference type="InterPro" id="IPR036291">
    <property type="entry name" value="NAD(P)-bd_dom_sf"/>
</dbReference>
<dbReference type="Pfam" id="PF22725">
    <property type="entry name" value="GFO_IDH_MocA_C3"/>
    <property type="match status" value="1"/>
</dbReference>
<dbReference type="PANTHER" id="PTHR43708">
    <property type="entry name" value="CONSERVED EXPRESSED OXIDOREDUCTASE (EUROFUNG)"/>
    <property type="match status" value="1"/>
</dbReference>
<evidence type="ECO:0000313" key="6">
    <source>
        <dbReference type="Proteomes" id="UP001199916"/>
    </source>
</evidence>
<dbReference type="RefSeq" id="WP_233698449.1">
    <property type="nucleotide sequence ID" value="NZ_JAJNBZ010000025.1"/>
</dbReference>
<dbReference type="SUPFAM" id="SSF55347">
    <property type="entry name" value="Glyceraldehyde-3-phosphate dehydrogenase-like, C-terminal domain"/>
    <property type="match status" value="1"/>
</dbReference>
<evidence type="ECO:0000313" key="5">
    <source>
        <dbReference type="EMBL" id="MCE5172204.1"/>
    </source>
</evidence>
<feature type="domain" description="GFO/IDH/MocA-like oxidoreductase" evidence="4">
    <location>
        <begin position="131"/>
        <end position="249"/>
    </location>
</feature>
<accession>A0ABS8YMK6</accession>
<dbReference type="SUPFAM" id="SSF51735">
    <property type="entry name" value="NAD(P)-binding Rossmann-fold domains"/>
    <property type="match status" value="1"/>
</dbReference>
<keyword evidence="2" id="KW-0560">Oxidoreductase</keyword>
<feature type="domain" description="Gfo/Idh/MocA-like oxidoreductase N-terminal" evidence="3">
    <location>
        <begin position="14"/>
        <end position="120"/>
    </location>
</feature>
<dbReference type="InterPro" id="IPR055170">
    <property type="entry name" value="GFO_IDH_MocA-like_dom"/>
</dbReference>
<dbReference type="Proteomes" id="UP001199916">
    <property type="component" value="Unassembled WGS sequence"/>
</dbReference>
<dbReference type="Pfam" id="PF01408">
    <property type="entry name" value="GFO_IDH_MocA"/>
    <property type="match status" value="1"/>
</dbReference>
<organism evidence="5 6">
    <name type="scientific">Paenibacillus profundus</name>
    <dbReference type="NCBI Taxonomy" id="1173085"/>
    <lineage>
        <taxon>Bacteria</taxon>
        <taxon>Bacillati</taxon>
        <taxon>Bacillota</taxon>
        <taxon>Bacilli</taxon>
        <taxon>Bacillales</taxon>
        <taxon>Paenibacillaceae</taxon>
        <taxon>Paenibacillus</taxon>
    </lineage>
</organism>
<proteinExistence type="inferred from homology"/>
<gene>
    <name evidence="5" type="ORF">LQV63_23270</name>
</gene>
<dbReference type="InterPro" id="IPR000683">
    <property type="entry name" value="Gfo/Idh/MocA-like_OxRdtase_N"/>
</dbReference>
<dbReference type="PANTHER" id="PTHR43708:SF5">
    <property type="entry name" value="CONSERVED EXPRESSED OXIDOREDUCTASE (EUROFUNG)-RELATED"/>
    <property type="match status" value="1"/>
</dbReference>
<dbReference type="Gene3D" id="3.40.50.720">
    <property type="entry name" value="NAD(P)-binding Rossmann-like Domain"/>
    <property type="match status" value="1"/>
</dbReference>
<keyword evidence="6" id="KW-1185">Reference proteome</keyword>